<dbReference type="Proteomes" id="UP001558632">
    <property type="component" value="Unassembled WGS sequence"/>
</dbReference>
<name>A0ABR3KNC0_TRISP</name>
<proteinExistence type="predicted"/>
<gene>
    <name evidence="1" type="ORF">TSPI_07377</name>
</gene>
<evidence type="ECO:0000313" key="1">
    <source>
        <dbReference type="EMBL" id="KAL1240281.1"/>
    </source>
</evidence>
<reference evidence="1 2" key="1">
    <citation type="submission" date="2024-07" db="EMBL/GenBank/DDBJ databases">
        <title>Enhanced genomic and transcriptomic resources for Trichinella pseudospiralis and T. spiralis underpin the discovery of pronounced molecular differences between stages and species.</title>
        <authorList>
            <person name="Pasi K.K."/>
            <person name="La Rosa G."/>
            <person name="Gomez-Morales M.A."/>
            <person name="Tosini F."/>
            <person name="Sumanam S."/>
            <person name="Young N.D."/>
            <person name="Chang B.C."/>
            <person name="Robin G.B."/>
        </authorList>
    </citation>
    <scope>NUCLEOTIDE SEQUENCE [LARGE SCALE GENOMIC DNA]</scope>
    <source>
        <strain evidence="1">ISS534</strain>
    </source>
</reference>
<protein>
    <submittedName>
        <fullName evidence="1">Nipped-B-like protein</fullName>
    </submittedName>
</protein>
<evidence type="ECO:0000313" key="2">
    <source>
        <dbReference type="Proteomes" id="UP001558632"/>
    </source>
</evidence>
<sequence length="95" mass="10129">MAQGIYSEHIKMSKGIQGSYFTMPMSGLVSAGTLLPDILARACSRPLDAGGVSEIVVSAFEGLWSDPEYIASQRGEQMIKLSSSLSWVVVSVDTS</sequence>
<organism evidence="1 2">
    <name type="scientific">Trichinella spiralis</name>
    <name type="common">Trichina worm</name>
    <dbReference type="NCBI Taxonomy" id="6334"/>
    <lineage>
        <taxon>Eukaryota</taxon>
        <taxon>Metazoa</taxon>
        <taxon>Ecdysozoa</taxon>
        <taxon>Nematoda</taxon>
        <taxon>Enoplea</taxon>
        <taxon>Dorylaimia</taxon>
        <taxon>Trichinellida</taxon>
        <taxon>Trichinellidae</taxon>
        <taxon>Trichinella</taxon>
    </lineage>
</organism>
<dbReference type="EMBL" id="JBEUSY010000258">
    <property type="protein sequence ID" value="KAL1240281.1"/>
    <property type="molecule type" value="Genomic_DNA"/>
</dbReference>
<accession>A0ABR3KNC0</accession>
<comment type="caution">
    <text evidence="1">The sequence shown here is derived from an EMBL/GenBank/DDBJ whole genome shotgun (WGS) entry which is preliminary data.</text>
</comment>
<keyword evidence="2" id="KW-1185">Reference proteome</keyword>